<sequence length="108" mass="12362">FQDSISAVIAKYSSNGYMDILQEKWYGALPCFKLATDIAQPRPLGVASVAGVFLLLGLGMVLGCLILLFEHLFYRYTLPILRHQPKGTIWRSRNIMFFSQIFEQFKIK</sequence>
<reference evidence="2" key="1">
    <citation type="submission" date="2021-03" db="EMBL/GenBank/DDBJ databases">
        <authorList>
            <person name="Tran Van P."/>
        </authorList>
    </citation>
    <scope>NUCLEOTIDE SEQUENCE</scope>
</reference>
<accession>A0ABN7PLY5</accession>
<keyword evidence="1" id="KW-1133">Transmembrane helix</keyword>
<protein>
    <submittedName>
        <fullName evidence="2">Uncharacterized protein</fullName>
    </submittedName>
</protein>
<name>A0ABN7PLY5_TIMPD</name>
<dbReference type="EMBL" id="CAJPIN010073685">
    <property type="protein sequence ID" value="CAG2067714.1"/>
    <property type="molecule type" value="Genomic_DNA"/>
</dbReference>
<gene>
    <name evidence="2" type="ORF">TPAB3V08_LOCUS14657</name>
</gene>
<evidence type="ECO:0000313" key="3">
    <source>
        <dbReference type="Proteomes" id="UP001153148"/>
    </source>
</evidence>
<comment type="caution">
    <text evidence="2">The sequence shown here is derived from an EMBL/GenBank/DDBJ whole genome shotgun (WGS) entry which is preliminary data.</text>
</comment>
<keyword evidence="1" id="KW-0812">Transmembrane</keyword>
<proteinExistence type="predicted"/>
<keyword evidence="1" id="KW-0472">Membrane</keyword>
<feature type="non-terminal residue" evidence="2">
    <location>
        <position position="1"/>
    </location>
</feature>
<keyword evidence="3" id="KW-1185">Reference proteome</keyword>
<evidence type="ECO:0000256" key="1">
    <source>
        <dbReference type="SAM" id="Phobius"/>
    </source>
</evidence>
<organism evidence="2 3">
    <name type="scientific">Timema podura</name>
    <name type="common">Walking stick</name>
    <dbReference type="NCBI Taxonomy" id="61482"/>
    <lineage>
        <taxon>Eukaryota</taxon>
        <taxon>Metazoa</taxon>
        <taxon>Ecdysozoa</taxon>
        <taxon>Arthropoda</taxon>
        <taxon>Hexapoda</taxon>
        <taxon>Insecta</taxon>
        <taxon>Pterygota</taxon>
        <taxon>Neoptera</taxon>
        <taxon>Polyneoptera</taxon>
        <taxon>Phasmatodea</taxon>
        <taxon>Timematodea</taxon>
        <taxon>Timematoidea</taxon>
        <taxon>Timematidae</taxon>
        <taxon>Timema</taxon>
    </lineage>
</organism>
<evidence type="ECO:0000313" key="2">
    <source>
        <dbReference type="EMBL" id="CAG2067714.1"/>
    </source>
</evidence>
<feature type="transmembrane region" description="Helical" evidence="1">
    <location>
        <begin position="44"/>
        <end position="69"/>
    </location>
</feature>
<dbReference type="Proteomes" id="UP001153148">
    <property type="component" value="Unassembled WGS sequence"/>
</dbReference>